<evidence type="ECO:0000256" key="11">
    <source>
        <dbReference type="SAM" id="Phobius"/>
    </source>
</evidence>
<keyword evidence="4 11" id="KW-0812">Transmembrane</keyword>
<dbReference type="EMBL" id="SMYL01000001">
    <property type="protein sequence ID" value="TDK68667.1"/>
    <property type="molecule type" value="Genomic_DNA"/>
</dbReference>
<evidence type="ECO:0000256" key="3">
    <source>
        <dbReference type="ARBA" id="ARBA00022538"/>
    </source>
</evidence>
<feature type="transmembrane region" description="Helical" evidence="11">
    <location>
        <begin position="47"/>
        <end position="68"/>
    </location>
</feature>
<feature type="transmembrane region" description="Helical" evidence="11">
    <location>
        <begin position="80"/>
        <end position="97"/>
    </location>
</feature>
<comment type="subcellular location">
    <subcellularLocation>
        <location evidence="1">Membrane</location>
        <topology evidence="1">Multi-pass membrane protein</topology>
    </subcellularLocation>
</comment>
<organism evidence="14 15">
    <name type="scientific">Sapientia aquatica</name>
    <dbReference type="NCBI Taxonomy" id="1549640"/>
    <lineage>
        <taxon>Bacteria</taxon>
        <taxon>Pseudomonadati</taxon>
        <taxon>Pseudomonadota</taxon>
        <taxon>Betaproteobacteria</taxon>
        <taxon>Burkholderiales</taxon>
        <taxon>Oxalobacteraceae</taxon>
        <taxon>Sapientia</taxon>
    </lineage>
</organism>
<evidence type="ECO:0000256" key="7">
    <source>
        <dbReference type="ARBA" id="ARBA00022989"/>
    </source>
</evidence>
<evidence type="ECO:0000256" key="6">
    <source>
        <dbReference type="ARBA" id="ARBA00022958"/>
    </source>
</evidence>
<reference evidence="14 15" key="1">
    <citation type="submission" date="2019-03" db="EMBL/GenBank/DDBJ databases">
        <title>Sapientia aquatica gen. nov., sp. nov., isolated from a crater lake.</title>
        <authorList>
            <person name="Felfoldi T."/>
            <person name="Szabo A."/>
            <person name="Toth E."/>
            <person name="Schumann P."/>
            <person name="Keki Z."/>
            <person name="Marialigeti K."/>
            <person name="Mathe I."/>
        </authorList>
    </citation>
    <scope>NUCLEOTIDE SEQUENCE [LARGE SCALE GENOMIC DNA]</scope>
    <source>
        <strain evidence="14 15">SA-152</strain>
    </source>
</reference>
<dbReference type="Pfam" id="PF07885">
    <property type="entry name" value="Ion_trans_2"/>
    <property type="match status" value="1"/>
</dbReference>
<dbReference type="InterPro" id="IPR041647">
    <property type="entry name" value="IRK_C"/>
</dbReference>
<keyword evidence="7 11" id="KW-1133">Transmembrane helix</keyword>
<evidence type="ECO:0000313" key="14">
    <source>
        <dbReference type="EMBL" id="TDK68667.1"/>
    </source>
</evidence>
<dbReference type="InterPro" id="IPR013518">
    <property type="entry name" value="K_chnl_inward-rec_Kir_cyto"/>
</dbReference>
<evidence type="ECO:0000256" key="1">
    <source>
        <dbReference type="ARBA" id="ARBA00004141"/>
    </source>
</evidence>
<dbReference type="Gene3D" id="1.10.287.70">
    <property type="match status" value="1"/>
</dbReference>
<feature type="transmembrane region" description="Helical" evidence="11">
    <location>
        <begin position="109"/>
        <end position="131"/>
    </location>
</feature>
<name>A0A4R5W6B9_9BURK</name>
<dbReference type="PANTHER" id="PTHR11767">
    <property type="entry name" value="INWARD RECTIFIER POTASSIUM CHANNEL"/>
    <property type="match status" value="1"/>
</dbReference>
<evidence type="ECO:0000256" key="8">
    <source>
        <dbReference type="ARBA" id="ARBA00023065"/>
    </source>
</evidence>
<protein>
    <submittedName>
        <fullName evidence="14">Potassium channel protein</fullName>
    </submittedName>
</protein>
<accession>A0A4R5W6B9</accession>
<dbReference type="OrthoDB" id="9799090at2"/>
<evidence type="ECO:0000259" key="12">
    <source>
        <dbReference type="Pfam" id="PF07885"/>
    </source>
</evidence>
<feature type="domain" description="Potassium channel" evidence="12">
    <location>
        <begin position="63"/>
        <end position="133"/>
    </location>
</feature>
<evidence type="ECO:0000313" key="15">
    <source>
        <dbReference type="Proteomes" id="UP000294829"/>
    </source>
</evidence>
<evidence type="ECO:0000256" key="4">
    <source>
        <dbReference type="ARBA" id="ARBA00022692"/>
    </source>
</evidence>
<dbReference type="InterPro" id="IPR014756">
    <property type="entry name" value="Ig_E-set"/>
</dbReference>
<dbReference type="InterPro" id="IPR013099">
    <property type="entry name" value="K_chnl_dom"/>
</dbReference>
<keyword evidence="3" id="KW-0633">Potassium transport</keyword>
<dbReference type="GO" id="GO:1990573">
    <property type="term" value="P:potassium ion import across plasma membrane"/>
    <property type="evidence" value="ECO:0007669"/>
    <property type="project" value="TreeGrafter"/>
</dbReference>
<evidence type="ECO:0000259" key="13">
    <source>
        <dbReference type="Pfam" id="PF17655"/>
    </source>
</evidence>
<dbReference type="GO" id="GO:0034702">
    <property type="term" value="C:monoatomic ion channel complex"/>
    <property type="evidence" value="ECO:0007669"/>
    <property type="project" value="UniProtKB-KW"/>
</dbReference>
<keyword evidence="5" id="KW-0851">Voltage-gated channel</keyword>
<keyword evidence="2" id="KW-0813">Transport</keyword>
<dbReference type="Gene3D" id="2.60.40.1400">
    <property type="entry name" value="G protein-activated inward rectifier potassium channel 1"/>
    <property type="match status" value="1"/>
</dbReference>
<dbReference type="GO" id="GO:0034765">
    <property type="term" value="P:regulation of monoatomic ion transmembrane transport"/>
    <property type="evidence" value="ECO:0007669"/>
    <property type="project" value="TreeGrafter"/>
</dbReference>
<evidence type="ECO:0000256" key="9">
    <source>
        <dbReference type="ARBA" id="ARBA00023136"/>
    </source>
</evidence>
<evidence type="ECO:0000256" key="2">
    <source>
        <dbReference type="ARBA" id="ARBA00022448"/>
    </source>
</evidence>
<dbReference type="InterPro" id="IPR016449">
    <property type="entry name" value="K_chnl_inward-rec_Kir"/>
</dbReference>
<dbReference type="SUPFAM" id="SSF81296">
    <property type="entry name" value="E set domains"/>
    <property type="match status" value="1"/>
</dbReference>
<keyword evidence="8" id="KW-0406">Ion transport</keyword>
<dbReference type="GO" id="GO:0005242">
    <property type="term" value="F:inward rectifier potassium channel activity"/>
    <property type="evidence" value="ECO:0007669"/>
    <property type="project" value="InterPro"/>
</dbReference>
<gene>
    <name evidence="14" type="ORF">E2I14_03770</name>
</gene>
<evidence type="ECO:0000256" key="10">
    <source>
        <dbReference type="ARBA" id="ARBA00023303"/>
    </source>
</evidence>
<dbReference type="PANTHER" id="PTHR11767:SF102">
    <property type="entry name" value="INWARDLY RECTIFYING POTASSIUM CHANNEL 1, ISOFORM F"/>
    <property type="match status" value="1"/>
</dbReference>
<keyword evidence="10 14" id="KW-0407">Ion channel</keyword>
<dbReference type="Pfam" id="PF17655">
    <property type="entry name" value="IRK_C"/>
    <property type="match status" value="1"/>
</dbReference>
<dbReference type="GO" id="GO:0005886">
    <property type="term" value="C:plasma membrane"/>
    <property type="evidence" value="ECO:0007669"/>
    <property type="project" value="TreeGrafter"/>
</dbReference>
<comment type="caution">
    <text evidence="14">The sequence shown here is derived from an EMBL/GenBank/DDBJ whole genome shotgun (WGS) entry which is preliminary data.</text>
</comment>
<dbReference type="RefSeq" id="WP_133325531.1">
    <property type="nucleotide sequence ID" value="NZ_SMYL01000001.1"/>
</dbReference>
<keyword evidence="15" id="KW-1185">Reference proteome</keyword>
<sequence>MTMKKRDPRTVTQKVEVGGREFIAHGVSPQFWQDLYHYAMTSSWPTFFAAFAALFALLNFIFAALYCLGDNSIANLFPTGFWGAFFFSVETLATVGYGDMHPQTLYGHIISTTEIFVGMSGIAMVTGVMFARFSRPKAKILFTKHPVTYQHNGEHVLSIRIANARMNIIAEASAKLRLLQVETTKQNTKFARLIDLPLKRDQHPMFNLGWNLFHVIDENSPFYKKSAKDFEHVQARLILSIEGVDETTSQSMRARHIYLWDTFRFNHRYIDISSFDENNMNHMDYNLFDDIEEELNQEINDQEFNLNDASKRDIKQ</sequence>
<dbReference type="AlphaFoldDB" id="A0A4R5W6B9"/>
<keyword evidence="9 11" id="KW-0472">Membrane</keyword>
<feature type="domain" description="Inward rectifier potassium channel C-terminal" evidence="13">
    <location>
        <begin position="140"/>
        <end position="293"/>
    </location>
</feature>
<keyword evidence="6" id="KW-0630">Potassium</keyword>
<proteinExistence type="predicted"/>
<evidence type="ECO:0000256" key="5">
    <source>
        <dbReference type="ARBA" id="ARBA00022882"/>
    </source>
</evidence>
<dbReference type="SUPFAM" id="SSF81324">
    <property type="entry name" value="Voltage-gated potassium channels"/>
    <property type="match status" value="1"/>
</dbReference>
<dbReference type="Proteomes" id="UP000294829">
    <property type="component" value="Unassembled WGS sequence"/>
</dbReference>